<dbReference type="GO" id="GO:0016758">
    <property type="term" value="F:hexosyltransferase activity"/>
    <property type="evidence" value="ECO:0007669"/>
    <property type="project" value="InterPro"/>
</dbReference>
<keyword evidence="2" id="KW-1003">Cell membrane</keyword>
<feature type="transmembrane region" description="Helical" evidence="8">
    <location>
        <begin position="102"/>
        <end position="120"/>
    </location>
</feature>
<evidence type="ECO:0000256" key="1">
    <source>
        <dbReference type="ARBA" id="ARBA00004651"/>
    </source>
</evidence>
<dbReference type="OrthoDB" id="1070018at2"/>
<evidence type="ECO:0000256" key="4">
    <source>
        <dbReference type="ARBA" id="ARBA00022692"/>
    </source>
</evidence>
<dbReference type="RefSeq" id="WP_105014284.1">
    <property type="nucleotide sequence ID" value="NZ_MSCN01000001.1"/>
</dbReference>
<feature type="transmembrane region" description="Helical" evidence="8">
    <location>
        <begin position="290"/>
        <end position="307"/>
    </location>
</feature>
<reference evidence="9 10" key="1">
    <citation type="submission" date="2016-12" db="EMBL/GenBank/DDBJ databases">
        <title>Trade-off between light-utilization and light-protection in marine flavobacteria.</title>
        <authorList>
            <person name="Kumagai Y."/>
            <person name="Yoshizawa S."/>
            <person name="Kogure K."/>
            <person name="Iwasaki W."/>
        </authorList>
    </citation>
    <scope>NUCLEOTIDE SEQUENCE [LARGE SCALE GENOMIC DNA]</scope>
    <source>
        <strain evidence="9 10">NBRC 108759</strain>
    </source>
</reference>
<dbReference type="InterPro" id="IPR018584">
    <property type="entry name" value="GT87"/>
</dbReference>
<feature type="transmembrane region" description="Helical" evidence="8">
    <location>
        <begin position="20"/>
        <end position="36"/>
    </location>
</feature>
<feature type="transmembrane region" description="Helical" evidence="8">
    <location>
        <begin position="132"/>
        <end position="159"/>
    </location>
</feature>
<evidence type="ECO:0000256" key="5">
    <source>
        <dbReference type="ARBA" id="ARBA00022989"/>
    </source>
</evidence>
<keyword evidence="5 8" id="KW-1133">Transmembrane helix</keyword>
<evidence type="ECO:0000256" key="3">
    <source>
        <dbReference type="ARBA" id="ARBA00022679"/>
    </source>
</evidence>
<comment type="subcellular location">
    <subcellularLocation>
        <location evidence="1">Cell membrane</location>
        <topology evidence="1">Multi-pass membrane protein</topology>
    </subcellularLocation>
</comment>
<feature type="transmembrane region" description="Helical" evidence="8">
    <location>
        <begin position="171"/>
        <end position="196"/>
    </location>
</feature>
<sequence>MNNFITKKVHYLRFKTFNTTKSIFLFGLFFAFVISLKEVTNLSYNNFQIFYFGSTDFWDGINPYSNWYHLNKKGNPLDLFLYLPVFSILFLPFTWFPMWLGAFVWNFFTYSIFYYSIFNLPDKFNFKDKKFIFFISCLLLFATILSMQFNPLIAALFLLAFIHFEKDNPKLAILFILLSGFTKVYGIFQLSMLIFYPKFWKNVGFTILLGIFLFFLPLIKLDFSEFLPYYQSWFDTLSGHSRMQGFYSIYRPVYAIYPDINKYATILSIGVLFSLFFLGLSKMKRFQNSFALRVQFLGILMSYTILFGLSSELHTYVIAMVGYAMWYLFTKTSKLDKILLWINFFLIAIFPVDILCPVIISKFVLGKLHLSVLIFFATWLIMVYKTFFTTQKR</sequence>
<keyword evidence="4 8" id="KW-0812">Transmembrane</keyword>
<feature type="transmembrane region" description="Helical" evidence="8">
    <location>
        <begin position="313"/>
        <end position="329"/>
    </location>
</feature>
<evidence type="ECO:0008006" key="11">
    <source>
        <dbReference type="Google" id="ProtNLM"/>
    </source>
</evidence>
<dbReference type="AlphaFoldDB" id="A0A2S7WK84"/>
<feature type="transmembrane region" description="Helical" evidence="8">
    <location>
        <begin position="366"/>
        <end position="384"/>
    </location>
</feature>
<dbReference type="Proteomes" id="UP000238882">
    <property type="component" value="Unassembled WGS sequence"/>
</dbReference>
<evidence type="ECO:0000256" key="6">
    <source>
        <dbReference type="ARBA" id="ARBA00023136"/>
    </source>
</evidence>
<accession>A0A2S7WK84</accession>
<evidence type="ECO:0000313" key="10">
    <source>
        <dbReference type="Proteomes" id="UP000238882"/>
    </source>
</evidence>
<comment type="similarity">
    <text evidence="7">Belongs to the glycosyltransferase 87 family.</text>
</comment>
<dbReference type="GO" id="GO:0005886">
    <property type="term" value="C:plasma membrane"/>
    <property type="evidence" value="ECO:0007669"/>
    <property type="project" value="UniProtKB-SubCell"/>
</dbReference>
<keyword evidence="3" id="KW-0808">Transferase</keyword>
<evidence type="ECO:0000256" key="7">
    <source>
        <dbReference type="ARBA" id="ARBA00024033"/>
    </source>
</evidence>
<feature type="transmembrane region" description="Helical" evidence="8">
    <location>
        <begin position="203"/>
        <end position="219"/>
    </location>
</feature>
<evidence type="ECO:0000256" key="8">
    <source>
        <dbReference type="SAM" id="Phobius"/>
    </source>
</evidence>
<dbReference type="Pfam" id="PF09594">
    <property type="entry name" value="GT87"/>
    <property type="match status" value="1"/>
</dbReference>
<keyword evidence="6 8" id="KW-0472">Membrane</keyword>
<evidence type="ECO:0000313" key="9">
    <source>
        <dbReference type="EMBL" id="PQJ77702.1"/>
    </source>
</evidence>
<keyword evidence="10" id="KW-1185">Reference proteome</keyword>
<evidence type="ECO:0000256" key="2">
    <source>
        <dbReference type="ARBA" id="ARBA00022475"/>
    </source>
</evidence>
<feature type="transmembrane region" description="Helical" evidence="8">
    <location>
        <begin position="338"/>
        <end position="360"/>
    </location>
</feature>
<comment type="caution">
    <text evidence="9">The sequence shown here is derived from an EMBL/GenBank/DDBJ whole genome shotgun (WGS) entry which is preliminary data.</text>
</comment>
<gene>
    <name evidence="9" type="ORF">BTO18_00220</name>
</gene>
<feature type="transmembrane region" description="Helical" evidence="8">
    <location>
        <begin position="260"/>
        <end position="278"/>
    </location>
</feature>
<proteinExistence type="inferred from homology"/>
<dbReference type="EMBL" id="MSCN01000001">
    <property type="protein sequence ID" value="PQJ77702.1"/>
    <property type="molecule type" value="Genomic_DNA"/>
</dbReference>
<organism evidence="9 10">
    <name type="scientific">Polaribacter porphyrae</name>
    <dbReference type="NCBI Taxonomy" id="1137780"/>
    <lineage>
        <taxon>Bacteria</taxon>
        <taxon>Pseudomonadati</taxon>
        <taxon>Bacteroidota</taxon>
        <taxon>Flavobacteriia</taxon>
        <taxon>Flavobacteriales</taxon>
        <taxon>Flavobacteriaceae</taxon>
    </lineage>
</organism>
<protein>
    <recommendedName>
        <fullName evidence="11">DUF2029 domain-containing protein</fullName>
    </recommendedName>
</protein>
<name>A0A2S7WK84_9FLAO</name>